<dbReference type="OrthoDB" id="1489643at2"/>
<organism evidence="1 2">
    <name type="scientific">Arundinibacter roseus</name>
    <dbReference type="NCBI Taxonomy" id="2070510"/>
    <lineage>
        <taxon>Bacteria</taxon>
        <taxon>Pseudomonadati</taxon>
        <taxon>Bacteroidota</taxon>
        <taxon>Cytophagia</taxon>
        <taxon>Cytophagales</taxon>
        <taxon>Spirosomataceae</taxon>
        <taxon>Arundinibacter</taxon>
    </lineage>
</organism>
<comment type="caution">
    <text evidence="1">The sequence shown here is derived from an EMBL/GenBank/DDBJ whole genome shotgun (WGS) entry which is preliminary data.</text>
</comment>
<proteinExistence type="predicted"/>
<reference evidence="1 2" key="1">
    <citation type="submission" date="2019-02" db="EMBL/GenBank/DDBJ databases">
        <title>Arundinibacter roseus gen. nov., sp. nov., a new member of the family Cytophagaceae.</title>
        <authorList>
            <person name="Szuroczki S."/>
            <person name="Khayer B."/>
            <person name="Sproer C."/>
            <person name="Toumi M."/>
            <person name="Szabo A."/>
            <person name="Felfoldi T."/>
            <person name="Schumann P."/>
            <person name="Toth E."/>
        </authorList>
    </citation>
    <scope>NUCLEOTIDE SEQUENCE [LARGE SCALE GENOMIC DNA]</scope>
    <source>
        <strain evidence="1 2">DMA-k-7a</strain>
    </source>
</reference>
<dbReference type="Proteomes" id="UP000295706">
    <property type="component" value="Unassembled WGS sequence"/>
</dbReference>
<evidence type="ECO:0000313" key="1">
    <source>
        <dbReference type="EMBL" id="TDB61408.1"/>
    </source>
</evidence>
<sequence length="381" mass="43632">MKKLSSLSVLCLLLLTILVSCKSAKKSLRQGEYDESVLLAVSKVKDNPRSSSADVLKEAYELALQQHLSDLRRNETSTDLFRQERTAEIYTRLNTLYNAIQDCPACGRLVSARSFFNEENQARQSAAATRYEAGQQILDQGGRDNARQAFIHFEKANEMVNNFRDVNRKLDEAYAIGSFKVVVEQVLVSSRTYQLSNEYFQNQVNEFLQTNRRLNKFVRFYTPDEATQDKVRPDHVVVLQFDDFAVGQTLVESKTEVVTSKDSVKVGETTVAGKKVPVFNKVTAKLTRNRKTVLSNGLLDMQIKDFGTKRVVNQEKFTGQYTWVCEWGNFNGDERALTADQKRMTSSRELMPPPPQQLFIEFSKPIYNRLTTKLRGFYENY</sequence>
<evidence type="ECO:0000313" key="2">
    <source>
        <dbReference type="Proteomes" id="UP000295706"/>
    </source>
</evidence>
<gene>
    <name evidence="1" type="ORF">EZE20_19580</name>
</gene>
<protein>
    <recommendedName>
        <fullName evidence="3">Lipoprotein</fullName>
    </recommendedName>
</protein>
<accession>A0A4R4K2B1</accession>
<keyword evidence="2" id="KW-1185">Reference proteome</keyword>
<dbReference type="RefSeq" id="WP_132120882.1">
    <property type="nucleotide sequence ID" value="NZ_SMJU01000014.1"/>
</dbReference>
<dbReference type="AlphaFoldDB" id="A0A4R4K2B1"/>
<dbReference type="PROSITE" id="PS51257">
    <property type="entry name" value="PROKAR_LIPOPROTEIN"/>
    <property type="match status" value="1"/>
</dbReference>
<dbReference type="EMBL" id="SMJU01000014">
    <property type="protein sequence ID" value="TDB61408.1"/>
    <property type="molecule type" value="Genomic_DNA"/>
</dbReference>
<name>A0A4R4K2B1_9BACT</name>
<evidence type="ECO:0008006" key="3">
    <source>
        <dbReference type="Google" id="ProtNLM"/>
    </source>
</evidence>